<dbReference type="Proteomes" id="UP001596989">
    <property type="component" value="Unassembled WGS sequence"/>
</dbReference>
<dbReference type="EC" id="1.-.-.-" evidence="3"/>
<dbReference type="PANTHER" id="PTHR30137:SF6">
    <property type="entry name" value="LUCIFERASE-LIKE MONOOXYGENASE"/>
    <property type="match status" value="1"/>
</dbReference>
<evidence type="ECO:0000256" key="1">
    <source>
        <dbReference type="ARBA" id="ARBA00007789"/>
    </source>
</evidence>
<sequence>MSNKGIIDEADRRNASFGIPLSVLDLSPILAGGTVTQSLRNTLDLAQHAEQWGYRRYWLAEHHNTPSVASSATSLVISHVAAGTSTLRVGSGGIMLPNHAPLVIAEQFGTLDALYPGRIDLGLGRAPGTDGLTAKALRGERGGSGHNFPELLEELQAYMNPEGAAAKPPVRAIPGEGADVPIWLLGSSDFSALLAAKRGMPFAFAGHFSPMFTVPAMNLYRSSFQPSSELERPYGMVAVNIVAADTDEEAEYLSTSLQQAFLWLIRNNPQPLPPPVRSMDALWTPQERHALQQQLGGTITGSPATLKGKIIRYIEATGADELMISSHIYDHTARLKSYEIIAGL</sequence>
<proteinExistence type="predicted"/>
<dbReference type="RefSeq" id="WP_377565003.1">
    <property type="nucleotide sequence ID" value="NZ_JBHTJZ010000021.1"/>
</dbReference>
<evidence type="ECO:0000313" key="4">
    <source>
        <dbReference type="Proteomes" id="UP001596989"/>
    </source>
</evidence>
<keyword evidence="3" id="KW-0560">Oxidoreductase</keyword>
<evidence type="ECO:0000313" key="3">
    <source>
        <dbReference type="EMBL" id="MFD0960494.1"/>
    </source>
</evidence>
<protein>
    <submittedName>
        <fullName evidence="3">LLM class flavin-dependent oxidoreductase</fullName>
        <ecNumber evidence="3">1.-.-.-</ecNumber>
    </submittedName>
</protein>
<keyword evidence="4" id="KW-1185">Reference proteome</keyword>
<organism evidence="3 4">
    <name type="scientific">Paenibacillus chungangensis</name>
    <dbReference type="NCBI Taxonomy" id="696535"/>
    <lineage>
        <taxon>Bacteria</taxon>
        <taxon>Bacillati</taxon>
        <taxon>Bacillota</taxon>
        <taxon>Bacilli</taxon>
        <taxon>Bacillales</taxon>
        <taxon>Paenibacillaceae</taxon>
        <taxon>Paenibacillus</taxon>
    </lineage>
</organism>
<comment type="similarity">
    <text evidence="1">To bacterial alkanal monooxygenase alpha and beta chains.</text>
</comment>
<dbReference type="GO" id="GO:0016491">
    <property type="term" value="F:oxidoreductase activity"/>
    <property type="evidence" value="ECO:0007669"/>
    <property type="project" value="UniProtKB-KW"/>
</dbReference>
<name>A0ABW3HSE4_9BACL</name>
<dbReference type="Gene3D" id="3.20.20.30">
    <property type="entry name" value="Luciferase-like domain"/>
    <property type="match status" value="1"/>
</dbReference>
<reference evidence="4" key="1">
    <citation type="journal article" date="2019" name="Int. J. Syst. Evol. Microbiol.">
        <title>The Global Catalogue of Microorganisms (GCM) 10K type strain sequencing project: providing services to taxonomists for standard genome sequencing and annotation.</title>
        <authorList>
            <consortium name="The Broad Institute Genomics Platform"/>
            <consortium name="The Broad Institute Genome Sequencing Center for Infectious Disease"/>
            <person name="Wu L."/>
            <person name="Ma J."/>
        </authorList>
    </citation>
    <scope>NUCLEOTIDE SEQUENCE [LARGE SCALE GENOMIC DNA]</scope>
    <source>
        <strain evidence="4">CCUG 59129</strain>
    </source>
</reference>
<dbReference type="InterPro" id="IPR011251">
    <property type="entry name" value="Luciferase-like_dom"/>
</dbReference>
<accession>A0ABW3HSE4</accession>
<dbReference type="Pfam" id="PF00296">
    <property type="entry name" value="Bac_luciferase"/>
    <property type="match status" value="1"/>
</dbReference>
<evidence type="ECO:0000259" key="2">
    <source>
        <dbReference type="Pfam" id="PF00296"/>
    </source>
</evidence>
<comment type="caution">
    <text evidence="3">The sequence shown here is derived from an EMBL/GenBank/DDBJ whole genome shotgun (WGS) entry which is preliminary data.</text>
</comment>
<dbReference type="NCBIfam" id="TIGR03558">
    <property type="entry name" value="oxido_grp_1"/>
    <property type="match status" value="1"/>
</dbReference>
<feature type="domain" description="Luciferase-like" evidence="2">
    <location>
        <begin position="28"/>
        <end position="264"/>
    </location>
</feature>
<dbReference type="SUPFAM" id="SSF51679">
    <property type="entry name" value="Bacterial luciferase-like"/>
    <property type="match status" value="1"/>
</dbReference>
<gene>
    <name evidence="3" type="ORF">ACFQ2I_13960</name>
</gene>
<dbReference type="CDD" id="cd00347">
    <property type="entry name" value="Flavin_utilizing_monoxygenases"/>
    <property type="match status" value="1"/>
</dbReference>
<dbReference type="EMBL" id="JBHTJZ010000021">
    <property type="protein sequence ID" value="MFD0960494.1"/>
    <property type="molecule type" value="Genomic_DNA"/>
</dbReference>
<dbReference type="InterPro" id="IPR019949">
    <property type="entry name" value="CmoO-like"/>
</dbReference>
<dbReference type="InterPro" id="IPR050766">
    <property type="entry name" value="Bact_Lucif_Oxidored"/>
</dbReference>
<dbReference type="InterPro" id="IPR036661">
    <property type="entry name" value="Luciferase-like_sf"/>
</dbReference>
<dbReference type="PANTHER" id="PTHR30137">
    <property type="entry name" value="LUCIFERASE-LIKE MONOOXYGENASE"/>
    <property type="match status" value="1"/>
</dbReference>